<dbReference type="Gene3D" id="3.50.50.60">
    <property type="entry name" value="FAD/NAD(P)-binding domain"/>
    <property type="match status" value="2"/>
</dbReference>
<dbReference type="Pfam" id="PF01593">
    <property type="entry name" value="Amino_oxidase"/>
    <property type="match status" value="1"/>
</dbReference>
<dbReference type="PANTHER" id="PTHR43734:SF7">
    <property type="entry name" value="4,4'-DIAPONEUROSPORENE OXYGENASE"/>
    <property type="match status" value="1"/>
</dbReference>
<dbReference type="EMBL" id="CP000463">
    <property type="protein sequence ID" value="ABJ05275.1"/>
    <property type="molecule type" value="Genomic_DNA"/>
</dbReference>
<evidence type="ECO:0000256" key="6">
    <source>
        <dbReference type="SAM" id="Phobius"/>
    </source>
</evidence>
<organism evidence="8">
    <name type="scientific">Rhodopseudomonas palustris (strain BisA53)</name>
    <dbReference type="NCBI Taxonomy" id="316055"/>
    <lineage>
        <taxon>Bacteria</taxon>
        <taxon>Pseudomonadati</taxon>
        <taxon>Pseudomonadota</taxon>
        <taxon>Alphaproteobacteria</taxon>
        <taxon>Hyphomicrobiales</taxon>
        <taxon>Nitrobacteraceae</taxon>
        <taxon>Rhodopseudomonas</taxon>
    </lineage>
</organism>
<dbReference type="KEGG" id="rpe:RPE_1323"/>
<dbReference type="eggNOG" id="COG1233">
    <property type="taxonomic scope" value="Bacteria"/>
</dbReference>
<evidence type="ECO:0000256" key="4">
    <source>
        <dbReference type="ARBA" id="ARBA00023002"/>
    </source>
</evidence>
<reference evidence="8" key="1">
    <citation type="submission" date="2006-09" db="EMBL/GenBank/DDBJ databases">
        <title>Complete sequence of Rhodopseudomonas palustris BisA53.</title>
        <authorList>
            <consortium name="US DOE Joint Genome Institute"/>
            <person name="Copeland A."/>
            <person name="Lucas S."/>
            <person name="Lapidus A."/>
            <person name="Barry K."/>
            <person name="Detter J.C."/>
            <person name="Glavina del Rio T."/>
            <person name="Hammon N."/>
            <person name="Israni S."/>
            <person name="Dalin E."/>
            <person name="Tice H."/>
            <person name="Pitluck S."/>
            <person name="Chain P."/>
            <person name="Malfatti S."/>
            <person name="Shin M."/>
            <person name="Vergez L."/>
            <person name="Schmutz J."/>
            <person name="Larimer F."/>
            <person name="Land M."/>
            <person name="Hauser L."/>
            <person name="Pelletier D.A."/>
            <person name="Kyrpides N."/>
            <person name="Kim E."/>
            <person name="Harwood C.S."/>
            <person name="Oda Y."/>
            <person name="Richardson P."/>
        </authorList>
    </citation>
    <scope>NUCLEOTIDE SEQUENCE [LARGE SCALE GENOMIC DNA]</scope>
    <source>
        <strain evidence="8">BisA53</strain>
    </source>
</reference>
<comment type="pathway">
    <text evidence="1 5">Carotenoid biosynthesis.</text>
</comment>
<accession>Q07S09</accession>
<protein>
    <submittedName>
        <fullName evidence="8">Amine oxidase</fullName>
    </submittedName>
</protein>
<evidence type="ECO:0000313" key="8">
    <source>
        <dbReference type="EMBL" id="ABJ05275.1"/>
    </source>
</evidence>
<evidence type="ECO:0000259" key="7">
    <source>
        <dbReference type="Pfam" id="PF01593"/>
    </source>
</evidence>
<evidence type="ECO:0000256" key="1">
    <source>
        <dbReference type="ARBA" id="ARBA00004829"/>
    </source>
</evidence>
<proteinExistence type="inferred from homology"/>
<dbReference type="HOGENOM" id="CLU_019722_2_1_5"/>
<evidence type="ECO:0000256" key="5">
    <source>
        <dbReference type="RuleBase" id="RU362075"/>
    </source>
</evidence>
<dbReference type="InterPro" id="IPR036188">
    <property type="entry name" value="FAD/NAD-bd_sf"/>
</dbReference>
<keyword evidence="6" id="KW-1133">Transmembrane helix</keyword>
<keyword evidence="6" id="KW-0812">Transmembrane</keyword>
<dbReference type="GO" id="GO:0016117">
    <property type="term" value="P:carotenoid biosynthetic process"/>
    <property type="evidence" value="ECO:0007669"/>
    <property type="project" value="UniProtKB-KW"/>
</dbReference>
<dbReference type="STRING" id="316055.RPE_1323"/>
<dbReference type="SUPFAM" id="SSF51905">
    <property type="entry name" value="FAD/NAD(P)-binding domain"/>
    <property type="match status" value="1"/>
</dbReference>
<dbReference type="InterPro" id="IPR002937">
    <property type="entry name" value="Amino_oxidase"/>
</dbReference>
<dbReference type="NCBIfam" id="TIGR02734">
    <property type="entry name" value="crtI_fam"/>
    <property type="match status" value="1"/>
</dbReference>
<dbReference type="AlphaFoldDB" id="Q07S09"/>
<gene>
    <name evidence="8" type="ordered locus">RPE_1323</name>
</gene>
<name>Q07S09_RHOP5</name>
<dbReference type="PANTHER" id="PTHR43734">
    <property type="entry name" value="PHYTOENE DESATURASE"/>
    <property type="match status" value="1"/>
</dbReference>
<evidence type="ECO:0000256" key="2">
    <source>
        <dbReference type="ARBA" id="ARBA00006046"/>
    </source>
</evidence>
<keyword evidence="3 5" id="KW-0125">Carotenoid biosynthesis</keyword>
<keyword evidence="6" id="KW-0472">Membrane</keyword>
<feature type="domain" description="Amine oxidase" evidence="7">
    <location>
        <begin position="27"/>
        <end position="504"/>
    </location>
</feature>
<dbReference type="GO" id="GO:0016491">
    <property type="term" value="F:oxidoreductase activity"/>
    <property type="evidence" value="ECO:0007669"/>
    <property type="project" value="UniProtKB-KW"/>
</dbReference>
<comment type="similarity">
    <text evidence="2 5">Belongs to the carotenoid/retinoid oxidoreductase family.</text>
</comment>
<dbReference type="NCBIfam" id="NF045637">
    <property type="entry name" value="carotdesatCrtDProt"/>
    <property type="match status" value="1"/>
</dbReference>
<dbReference type="InterPro" id="IPR054841">
    <property type="entry name" value="carotdesatCrtD"/>
</dbReference>
<sequence length="514" mass="55587">MTTPLTRYQMRSRRIAEDQAVVIGAGVAGLTAALTLAVRGIPVTVLERAATPGGKMRQIGIGGSRIDSGPTVFTMRWVFEELFASAGRNLADHVKLTPLQVLARHAWDDHARLDLFADQARSTDAIGDFAGAAEAARFRRFCADSRRIYTILEQPFLRSSKPSLPELITRGGLRGLFDLPKIRPFTTMWNALGDYFHDPRLRQLFGRYATYCGSSPYLAPATLMLVAHVEQQGVWVIEGGMHQLAVALADCATALGADIRYDQEAREITLDNGRISGVMLSNGELIPAANVIASTDVAALGNGLFGARPSHATTAVKPSERSLSAFTWSLVARTEGFPLSRHSIFFSRDYAREFHEIFDNGAVPDDPTVYVCAQDRADNEAALLGDGEEELLVLINAPAVGDRCTFDEAQTERYAARAFGALERCGLKVRRAARTTQVTTPSDFNRMFPATGGALYGRASHGWASSFRRPGARSKIPGLYLAGGSTHPGPGVPMAAMSGRLAASSLVDDLVDDQ</sequence>
<evidence type="ECO:0000256" key="3">
    <source>
        <dbReference type="ARBA" id="ARBA00022746"/>
    </source>
</evidence>
<keyword evidence="4 5" id="KW-0560">Oxidoreductase</keyword>
<dbReference type="InterPro" id="IPR014105">
    <property type="entry name" value="Carotenoid/retinoid_OxRdtase"/>
</dbReference>
<feature type="transmembrane region" description="Helical" evidence="6">
    <location>
        <begin position="20"/>
        <end position="38"/>
    </location>
</feature>